<gene>
    <name evidence="2" type="ORF">SKAU_G00147170</name>
</gene>
<evidence type="ECO:0000313" key="3">
    <source>
        <dbReference type="Proteomes" id="UP001152622"/>
    </source>
</evidence>
<accession>A0A9Q1J4J8</accession>
<dbReference type="AlphaFoldDB" id="A0A9Q1J4J8"/>
<feature type="region of interest" description="Disordered" evidence="1">
    <location>
        <begin position="1"/>
        <end position="66"/>
    </location>
</feature>
<dbReference type="EMBL" id="JAINUF010000004">
    <property type="protein sequence ID" value="KAJ8365886.1"/>
    <property type="molecule type" value="Genomic_DNA"/>
</dbReference>
<protein>
    <submittedName>
        <fullName evidence="2">Uncharacterized protein</fullName>
    </submittedName>
</protein>
<evidence type="ECO:0000256" key="1">
    <source>
        <dbReference type="SAM" id="MobiDB-lite"/>
    </source>
</evidence>
<reference evidence="2" key="1">
    <citation type="journal article" date="2023" name="Science">
        <title>Genome structures resolve the early diversification of teleost fishes.</title>
        <authorList>
            <person name="Parey E."/>
            <person name="Louis A."/>
            <person name="Montfort J."/>
            <person name="Bouchez O."/>
            <person name="Roques C."/>
            <person name="Iampietro C."/>
            <person name="Lluch J."/>
            <person name="Castinel A."/>
            <person name="Donnadieu C."/>
            <person name="Desvignes T."/>
            <person name="Floi Bucao C."/>
            <person name="Jouanno E."/>
            <person name="Wen M."/>
            <person name="Mejri S."/>
            <person name="Dirks R."/>
            <person name="Jansen H."/>
            <person name="Henkel C."/>
            <person name="Chen W.J."/>
            <person name="Zahm M."/>
            <person name="Cabau C."/>
            <person name="Klopp C."/>
            <person name="Thompson A.W."/>
            <person name="Robinson-Rechavi M."/>
            <person name="Braasch I."/>
            <person name="Lecointre G."/>
            <person name="Bobe J."/>
            <person name="Postlethwait J.H."/>
            <person name="Berthelot C."/>
            <person name="Roest Crollius H."/>
            <person name="Guiguen Y."/>
        </authorList>
    </citation>
    <scope>NUCLEOTIDE SEQUENCE</scope>
    <source>
        <strain evidence="2">WJC10195</strain>
    </source>
</reference>
<name>A0A9Q1J4J8_SYNKA</name>
<feature type="compositionally biased region" description="Polar residues" evidence="1">
    <location>
        <begin position="10"/>
        <end position="23"/>
    </location>
</feature>
<keyword evidence="3" id="KW-1185">Reference proteome</keyword>
<dbReference type="Proteomes" id="UP001152622">
    <property type="component" value="Chromosome 4"/>
</dbReference>
<comment type="caution">
    <text evidence="2">The sequence shown here is derived from an EMBL/GenBank/DDBJ whole genome shotgun (WGS) entry which is preliminary data.</text>
</comment>
<proteinExistence type="predicted"/>
<sequence>MRASERFMQAPSSTFPDPESASSRRYLGKGNGDGEYLRVHVTLEPPPHETEPLPASSSREWSRSGGIVCQPPPPVWDAAVSRAAFQLRAPAFPQLL</sequence>
<organism evidence="2 3">
    <name type="scientific">Synaphobranchus kaupii</name>
    <name type="common">Kaup's arrowtooth eel</name>
    <dbReference type="NCBI Taxonomy" id="118154"/>
    <lineage>
        <taxon>Eukaryota</taxon>
        <taxon>Metazoa</taxon>
        <taxon>Chordata</taxon>
        <taxon>Craniata</taxon>
        <taxon>Vertebrata</taxon>
        <taxon>Euteleostomi</taxon>
        <taxon>Actinopterygii</taxon>
        <taxon>Neopterygii</taxon>
        <taxon>Teleostei</taxon>
        <taxon>Anguilliformes</taxon>
        <taxon>Synaphobranchidae</taxon>
        <taxon>Synaphobranchus</taxon>
    </lineage>
</organism>
<evidence type="ECO:0000313" key="2">
    <source>
        <dbReference type="EMBL" id="KAJ8365886.1"/>
    </source>
</evidence>